<organism evidence="2 3">
    <name type="scientific">Gossypium australe</name>
    <dbReference type="NCBI Taxonomy" id="47621"/>
    <lineage>
        <taxon>Eukaryota</taxon>
        <taxon>Viridiplantae</taxon>
        <taxon>Streptophyta</taxon>
        <taxon>Embryophyta</taxon>
        <taxon>Tracheophyta</taxon>
        <taxon>Spermatophyta</taxon>
        <taxon>Magnoliopsida</taxon>
        <taxon>eudicotyledons</taxon>
        <taxon>Gunneridae</taxon>
        <taxon>Pentapetalae</taxon>
        <taxon>rosids</taxon>
        <taxon>malvids</taxon>
        <taxon>Malvales</taxon>
        <taxon>Malvaceae</taxon>
        <taxon>Malvoideae</taxon>
        <taxon>Gossypium</taxon>
    </lineage>
</organism>
<reference evidence="3" key="1">
    <citation type="journal article" date="2019" name="Plant Biotechnol. J.">
        <title>Genome sequencing of the Australian wild diploid species Gossypium australe highlights disease resistance and delayed gland morphogenesis.</title>
        <authorList>
            <person name="Cai Y."/>
            <person name="Cai X."/>
            <person name="Wang Q."/>
            <person name="Wang P."/>
            <person name="Zhang Y."/>
            <person name="Cai C."/>
            <person name="Xu Y."/>
            <person name="Wang K."/>
            <person name="Zhou Z."/>
            <person name="Wang C."/>
            <person name="Geng S."/>
            <person name="Li B."/>
            <person name="Dong Q."/>
            <person name="Hou Y."/>
            <person name="Wang H."/>
            <person name="Ai P."/>
            <person name="Liu Z."/>
            <person name="Yi F."/>
            <person name="Sun M."/>
            <person name="An G."/>
            <person name="Cheng J."/>
            <person name="Zhang Y."/>
            <person name="Shi Q."/>
            <person name="Xie Y."/>
            <person name="Shi X."/>
            <person name="Chang Y."/>
            <person name="Huang F."/>
            <person name="Chen Y."/>
            <person name="Hong S."/>
            <person name="Mi L."/>
            <person name="Sun Q."/>
            <person name="Zhang L."/>
            <person name="Zhou B."/>
            <person name="Peng R."/>
            <person name="Zhang X."/>
            <person name="Liu F."/>
        </authorList>
    </citation>
    <scope>NUCLEOTIDE SEQUENCE [LARGE SCALE GENOMIC DNA]</scope>
    <source>
        <strain evidence="3">cv. PA1801</strain>
    </source>
</reference>
<dbReference type="PANTHER" id="PTHR45835:SF99">
    <property type="entry name" value="CHROMO DOMAIN-CONTAINING PROTEIN-RELATED"/>
    <property type="match status" value="1"/>
</dbReference>
<dbReference type="SUPFAM" id="SSF53098">
    <property type="entry name" value="Ribonuclease H-like"/>
    <property type="match status" value="1"/>
</dbReference>
<evidence type="ECO:0000259" key="1">
    <source>
        <dbReference type="PROSITE" id="PS50994"/>
    </source>
</evidence>
<dbReference type="Gene3D" id="3.30.420.10">
    <property type="entry name" value="Ribonuclease H-like superfamily/Ribonuclease H"/>
    <property type="match status" value="1"/>
</dbReference>
<keyword evidence="3" id="KW-1185">Reference proteome</keyword>
<dbReference type="OrthoDB" id="1738613at2759"/>
<dbReference type="GO" id="GO:0015074">
    <property type="term" value="P:DNA integration"/>
    <property type="evidence" value="ECO:0007669"/>
    <property type="project" value="InterPro"/>
</dbReference>
<accession>A0A5B6WR34</accession>
<sequence length="310" mass="36600">MKREILEFEAKCLVCQQVKAEHQVLSRLLQPIMIPEWKWERVTMDLVSGLHVTRRKKNSIWVFIEKLMKSAYFVSVRTNYSPEILLKLYVPEIVRLHGVLISIISNRDLRFTSRFWGKLQEAMGTKLNFSTTFHLQIDRQSERVIQILENMLQCCILEFEGSWKKYLPLAEFAYNNSYQTNIKMKPFTALYERKCTTPLYWSEFSESKLVGTDLICKTKDKVCIIRDCLKAALDFQKSYVDLKRKGIEFVIGDQVFLKDSPWKKVLALPPELEKIHNVFYVSLLRQYMSNPSHLPVRLNYNMIHCILKSQ</sequence>
<dbReference type="Proteomes" id="UP000325315">
    <property type="component" value="Unassembled WGS sequence"/>
</dbReference>
<comment type="caution">
    <text evidence="2">The sequence shown here is derived from an EMBL/GenBank/DDBJ whole genome shotgun (WGS) entry which is preliminary data.</text>
</comment>
<feature type="domain" description="Integrase catalytic" evidence="1">
    <location>
        <begin position="27"/>
        <end position="194"/>
    </location>
</feature>
<dbReference type="AlphaFoldDB" id="A0A5B6WR34"/>
<gene>
    <name evidence="2" type="ORF">EPI10_005874</name>
</gene>
<dbReference type="PROSITE" id="PS50994">
    <property type="entry name" value="INTEGRASE"/>
    <property type="match status" value="1"/>
</dbReference>
<dbReference type="InterPro" id="IPR012337">
    <property type="entry name" value="RNaseH-like_sf"/>
</dbReference>
<evidence type="ECO:0000313" key="2">
    <source>
        <dbReference type="EMBL" id="KAA3483726.1"/>
    </source>
</evidence>
<dbReference type="GO" id="GO:0003676">
    <property type="term" value="F:nucleic acid binding"/>
    <property type="evidence" value="ECO:0007669"/>
    <property type="project" value="InterPro"/>
</dbReference>
<dbReference type="InterPro" id="IPR036397">
    <property type="entry name" value="RNaseH_sf"/>
</dbReference>
<dbReference type="InterPro" id="IPR001584">
    <property type="entry name" value="Integrase_cat-core"/>
</dbReference>
<proteinExistence type="predicted"/>
<name>A0A5B6WR34_9ROSI</name>
<dbReference type="EMBL" id="SMMG02000002">
    <property type="protein sequence ID" value="KAA3483726.1"/>
    <property type="molecule type" value="Genomic_DNA"/>
</dbReference>
<evidence type="ECO:0000313" key="3">
    <source>
        <dbReference type="Proteomes" id="UP000325315"/>
    </source>
</evidence>
<dbReference type="PANTHER" id="PTHR45835">
    <property type="entry name" value="YALI0A06105P"/>
    <property type="match status" value="1"/>
</dbReference>
<protein>
    <submittedName>
        <fullName evidence="2">DNA/RNA polymerases superfamily protein</fullName>
    </submittedName>
</protein>